<protein>
    <submittedName>
        <fullName evidence="3">Uncharacterized protein</fullName>
    </submittedName>
</protein>
<sequence length="156" mass="18083">MAVQFQSKEPMPIRGGGEEPTGLSREAQEQLTMQKRIEAFYRQSGGPNNPDIPKILEKHLLYGRDHGPKGKRETLEDALRDMIAQDYSNQILFKWFMQWRMERQKQAQADRAELARIRGEIESLKQQVEALRALMEEHIVAQQAVSHRAEEGKPWS</sequence>
<gene>
    <name evidence="3" type="ORF">QID03_09250</name>
</gene>
<comment type="caution">
    <text evidence="3">The sequence shown here is derived from an EMBL/GenBank/DDBJ whole genome shotgun (WGS) entry which is preliminary data.</text>
</comment>
<organism evidence="3 4">
    <name type="scientific">Alicyclobacillus sendaiensis PA2</name>
    <dbReference type="NCBI Taxonomy" id="3029425"/>
    <lineage>
        <taxon>Bacteria</taxon>
        <taxon>Bacillati</taxon>
        <taxon>Bacillota</taxon>
        <taxon>Bacilli</taxon>
        <taxon>Bacillales</taxon>
        <taxon>Alicyclobacillaceae</taxon>
        <taxon>Alicyclobacillus</taxon>
    </lineage>
</organism>
<dbReference type="EMBL" id="JASGCB010000014">
    <property type="protein sequence ID" value="MDI9260376.1"/>
    <property type="molecule type" value="Genomic_DNA"/>
</dbReference>
<dbReference type="RefSeq" id="WP_283203853.1">
    <property type="nucleotide sequence ID" value="NZ_JASGCB010000014.1"/>
</dbReference>
<accession>A0ABT6XZ69</accession>
<feature type="coiled-coil region" evidence="1">
    <location>
        <begin position="107"/>
        <end position="141"/>
    </location>
</feature>
<keyword evidence="4" id="KW-1185">Reference proteome</keyword>
<evidence type="ECO:0000256" key="2">
    <source>
        <dbReference type="SAM" id="MobiDB-lite"/>
    </source>
</evidence>
<proteinExistence type="predicted"/>
<feature type="region of interest" description="Disordered" evidence="2">
    <location>
        <begin position="1"/>
        <end position="29"/>
    </location>
</feature>
<dbReference type="Proteomes" id="UP001529245">
    <property type="component" value="Unassembled WGS sequence"/>
</dbReference>
<evidence type="ECO:0000256" key="1">
    <source>
        <dbReference type="SAM" id="Coils"/>
    </source>
</evidence>
<evidence type="ECO:0000313" key="3">
    <source>
        <dbReference type="EMBL" id="MDI9260376.1"/>
    </source>
</evidence>
<evidence type="ECO:0000313" key="4">
    <source>
        <dbReference type="Proteomes" id="UP001529245"/>
    </source>
</evidence>
<name>A0ABT6XZ69_ALISE</name>
<keyword evidence="1" id="KW-0175">Coiled coil</keyword>
<reference evidence="3 4" key="1">
    <citation type="submission" date="2023-04" db="EMBL/GenBank/DDBJ databases">
        <title>A. sendaiensis sub sp. chiapanensis a novel subspecie with specific adaptation in bacterial cell wall isolated from an active volcano.</title>
        <authorList>
            <person name="Alvarez Gutierrez P.E."/>
            <person name="Ortiz Cortes L.Y."/>
        </authorList>
    </citation>
    <scope>NUCLEOTIDE SEQUENCE [LARGE SCALE GENOMIC DNA]</scope>
    <source>
        <strain evidence="3 4">PA2</strain>
    </source>
</reference>